<sequence length="900" mass="105742">MTDSISQSKMNKTGYSQFSGTSSMMGNDIESQKKRTVKKILVMSSMDQQMMKILLKVLSTQQLKDEQRQQLIEYSSKILDQDRQNELRECLELLVEGDGEIEAFSSDTFLEIIKYFVLSTVEKNYINKIEQELNRSETLENEIKDVQAQIKSEKQKKLERYSKEKRGETGGKSASKQTCESLLREISVHENKLEKSNQKLNEIVAQNNQLREKINVLRKEKVVIEDIYNKLKTELESKKKEVENTIASAGDAYYQRNRAEEELKALQEKAEKQKEDFEKECSELNKNIQYDRRFKKFIESKQKEKEVLENLEKQISKNKEIIAEKIKANAMIDNEYQLSAQKEEEIKKAFERIKKETGIKSIEDSSMRQNESKKLLEVFITLYQKNTIMTKFVKELEDEVGELEQKINDKKKGSSAITEENMMFFLGLLEEKGLYAIQEYAKLVAEQLKLEKTDSPGLAQQIDDLNNIIAYENANIMNYYSTTNQNKAECPEDILSGLKPGWVEDPNGVQAEKMSIEEMKKFAIEVKIFENLKSIQILNLGGNKFSNIDFLQPLQDTLEKLDISNNKIEILSDNKLKFMVLDQLNVSKNQINTLLDFDLMFPSLFNLDISHNDIFILEDLEYLEYIDSLVEINVEGNVCCQNQKEFFDYIKDKLPFLQIVNGKELNKPGFRSKIVMYEMSEHMKKNEERYSQSKIQIKDDDDEQEQNTEQDNDLRSDEQIDYRKIIQDYQENNMQYEDINNELNSIKHNLKKQQVKNEFDYSQPNSIKEFDNEEEFSDFMKQYDIQMNAIRMKYKVQHDFNRQIEKQEKKQKLKQNGLQGINEDEEEKDDDDDDEYTQQLKQDQNDFGNFNEKYENSPEKQIDKSNEINANGNSLMNTLNSEQLYEQLMQDPKKKDELNE</sequence>
<keyword evidence="1 2" id="KW-0175">Coiled coil</keyword>
<comment type="caution">
    <text evidence="5">The sequence shown here is derived from an EMBL/GenBank/DDBJ whole genome shotgun (WGS) entry which is preliminary data.</text>
</comment>
<feature type="compositionally biased region" description="Acidic residues" evidence="3">
    <location>
        <begin position="822"/>
        <end position="836"/>
    </location>
</feature>
<accession>A0A0V0R9I2</accession>
<dbReference type="AlphaFoldDB" id="A0A0V0R9I2"/>
<feature type="region of interest" description="Disordered" evidence="3">
    <location>
        <begin position="157"/>
        <end position="176"/>
    </location>
</feature>
<reference evidence="5 6" key="1">
    <citation type="journal article" date="2015" name="Sci. Rep.">
        <title>Genome of the facultative scuticociliatosis pathogen Pseudocohnilembus persalinus provides insight into its virulence through horizontal gene transfer.</title>
        <authorList>
            <person name="Xiong J."/>
            <person name="Wang G."/>
            <person name="Cheng J."/>
            <person name="Tian M."/>
            <person name="Pan X."/>
            <person name="Warren A."/>
            <person name="Jiang C."/>
            <person name="Yuan D."/>
            <person name="Miao W."/>
        </authorList>
    </citation>
    <scope>NUCLEOTIDE SEQUENCE [LARGE SCALE GENOMIC DNA]</scope>
    <source>
        <strain evidence="5">36N120E</strain>
    </source>
</reference>
<dbReference type="InterPro" id="IPR051876">
    <property type="entry name" value="ODA-DC/CCD"/>
</dbReference>
<dbReference type="Gene3D" id="3.80.10.10">
    <property type="entry name" value="Ribonuclease Inhibitor"/>
    <property type="match status" value="1"/>
</dbReference>
<feature type="coiled-coil region" evidence="2">
    <location>
        <begin position="726"/>
        <end position="756"/>
    </location>
</feature>
<evidence type="ECO:0000313" key="6">
    <source>
        <dbReference type="Proteomes" id="UP000054937"/>
    </source>
</evidence>
<keyword evidence="6" id="KW-1185">Reference proteome</keyword>
<dbReference type="InterPro" id="IPR001611">
    <property type="entry name" value="Leu-rich_rpt"/>
</dbReference>
<feature type="compositionally biased region" description="Polar residues" evidence="3">
    <location>
        <begin position="837"/>
        <end position="848"/>
    </location>
</feature>
<gene>
    <name evidence="5" type="ORF">PPERSA_10923</name>
</gene>
<evidence type="ECO:0000313" key="5">
    <source>
        <dbReference type="EMBL" id="KRX11156.1"/>
    </source>
</evidence>
<evidence type="ECO:0000256" key="3">
    <source>
        <dbReference type="SAM" id="MobiDB-lite"/>
    </source>
</evidence>
<feature type="region of interest" description="Disordered" evidence="3">
    <location>
        <begin position="1"/>
        <end position="26"/>
    </location>
</feature>
<dbReference type="Proteomes" id="UP000054937">
    <property type="component" value="Unassembled WGS sequence"/>
</dbReference>
<dbReference type="InterPro" id="IPR049258">
    <property type="entry name" value="ODAD1_CC"/>
</dbReference>
<evidence type="ECO:0000256" key="2">
    <source>
        <dbReference type="SAM" id="Coils"/>
    </source>
</evidence>
<dbReference type="PROSITE" id="PS51450">
    <property type="entry name" value="LRR"/>
    <property type="match status" value="2"/>
</dbReference>
<dbReference type="SUPFAM" id="SSF52058">
    <property type="entry name" value="L domain-like"/>
    <property type="match status" value="1"/>
</dbReference>
<dbReference type="OrthoDB" id="303248at2759"/>
<feature type="region of interest" description="Disordered" evidence="3">
    <location>
        <begin position="685"/>
        <end position="720"/>
    </location>
</feature>
<feature type="region of interest" description="Disordered" evidence="3">
    <location>
        <begin position="807"/>
        <end position="900"/>
    </location>
</feature>
<dbReference type="PANTHER" id="PTHR21694:SF18">
    <property type="entry name" value="COILED-COIL DOMAIN-CONTAINING PROTEIN 63"/>
    <property type="match status" value="1"/>
</dbReference>
<dbReference type="InParanoid" id="A0A0V0R9I2"/>
<feature type="compositionally biased region" description="Polar residues" evidence="3">
    <location>
        <begin position="1"/>
        <end position="25"/>
    </location>
</feature>
<dbReference type="InterPro" id="IPR032675">
    <property type="entry name" value="LRR_dom_sf"/>
</dbReference>
<feature type="domain" description="ODAD1 central coiled coil region" evidence="4">
    <location>
        <begin position="184"/>
        <end position="420"/>
    </location>
</feature>
<dbReference type="EMBL" id="LDAU01000006">
    <property type="protein sequence ID" value="KRX11156.1"/>
    <property type="molecule type" value="Genomic_DNA"/>
</dbReference>
<feature type="compositionally biased region" description="Basic and acidic residues" evidence="3">
    <location>
        <begin position="891"/>
        <end position="900"/>
    </location>
</feature>
<organism evidence="5 6">
    <name type="scientific">Pseudocohnilembus persalinus</name>
    <name type="common">Ciliate</name>
    <dbReference type="NCBI Taxonomy" id="266149"/>
    <lineage>
        <taxon>Eukaryota</taxon>
        <taxon>Sar</taxon>
        <taxon>Alveolata</taxon>
        <taxon>Ciliophora</taxon>
        <taxon>Intramacronucleata</taxon>
        <taxon>Oligohymenophorea</taxon>
        <taxon>Scuticociliatia</taxon>
        <taxon>Philasterida</taxon>
        <taxon>Pseudocohnilembidae</taxon>
        <taxon>Pseudocohnilembus</taxon>
    </lineage>
</organism>
<name>A0A0V0R9I2_PSEPJ</name>
<feature type="compositionally biased region" description="Polar residues" evidence="3">
    <location>
        <begin position="867"/>
        <end position="884"/>
    </location>
</feature>
<dbReference type="PANTHER" id="PTHR21694">
    <property type="entry name" value="COILED-COIL DOMAIN-CONTAINING PROTEIN 63"/>
    <property type="match status" value="1"/>
</dbReference>
<evidence type="ECO:0000256" key="1">
    <source>
        <dbReference type="ARBA" id="ARBA00023054"/>
    </source>
</evidence>
<feature type="compositionally biased region" description="Basic and acidic residues" evidence="3">
    <location>
        <begin position="852"/>
        <end position="866"/>
    </location>
</feature>
<feature type="compositionally biased region" description="Acidic residues" evidence="3">
    <location>
        <begin position="699"/>
        <end position="711"/>
    </location>
</feature>
<feature type="compositionally biased region" description="Basic and acidic residues" evidence="3">
    <location>
        <begin position="157"/>
        <end position="169"/>
    </location>
</feature>
<evidence type="ECO:0000259" key="4">
    <source>
        <dbReference type="Pfam" id="PF21773"/>
    </source>
</evidence>
<proteinExistence type="predicted"/>
<dbReference type="Pfam" id="PF21773">
    <property type="entry name" value="ODAD1_CC"/>
    <property type="match status" value="1"/>
</dbReference>
<protein>
    <recommendedName>
        <fullName evidence="4">ODAD1 central coiled coil region domain-containing protein</fullName>
    </recommendedName>
</protein>